<dbReference type="PIRSF" id="PIRSF018266">
    <property type="entry name" value="FecR"/>
    <property type="match status" value="1"/>
</dbReference>
<gene>
    <name evidence="4" type="ORF">SAMN05421788_11056</name>
</gene>
<keyword evidence="1" id="KW-1133">Transmembrane helix</keyword>
<dbReference type="GO" id="GO:0016989">
    <property type="term" value="F:sigma factor antagonist activity"/>
    <property type="evidence" value="ECO:0007669"/>
    <property type="project" value="TreeGrafter"/>
</dbReference>
<dbReference type="OrthoDB" id="1523735at2"/>
<dbReference type="Pfam" id="PF16344">
    <property type="entry name" value="FecR_C"/>
    <property type="match status" value="1"/>
</dbReference>
<dbReference type="Proteomes" id="UP000186917">
    <property type="component" value="Unassembled WGS sequence"/>
</dbReference>
<keyword evidence="1" id="KW-0812">Transmembrane</keyword>
<evidence type="ECO:0000313" key="5">
    <source>
        <dbReference type="Proteomes" id="UP000186917"/>
    </source>
</evidence>
<dbReference type="InterPro" id="IPR006860">
    <property type="entry name" value="FecR"/>
</dbReference>
<accession>A0A1N7R7E0</accession>
<evidence type="ECO:0000259" key="3">
    <source>
        <dbReference type="Pfam" id="PF16344"/>
    </source>
</evidence>
<name>A0A1N7R7E0_9BACT</name>
<dbReference type="EMBL" id="FTOR01000010">
    <property type="protein sequence ID" value="SIT31033.1"/>
    <property type="molecule type" value="Genomic_DNA"/>
</dbReference>
<sequence length="369" mass="40900">MSNNSNRVWLLMSRCLNGEASAADENELELLMQADESVRQQYNTMRALWRSTAPDTFQDNIHTREEVNVARILQLARVEEAVAAPVVPAKRIWLTPQRVAVMVAAASVLLIAAYWQLVYRSGDRRVQVIVAQNGSRMQSKLPDGSTVWLNAGSSISYPVNFTGSQREVELKGEGYFDVAKNAGKPFIVHTAGIDIKVLGTAFNVKAYDTDKEVETTLISGMVQISRSGKGQQATPIVLHPDEKLVIPRKKVMATAQKSAAVAPVTEEDLQLADSKIMHINTQLPSAELAETAWMHNRLVFKGESFGELAPKLERWYDIAIEFTAPSLQALRFNGSFENETVEQAFDALATAVPFRFQIQGHKVLVMADK</sequence>
<evidence type="ECO:0000256" key="1">
    <source>
        <dbReference type="SAM" id="Phobius"/>
    </source>
</evidence>
<organism evidence="4 5">
    <name type="scientific">Filimonas lacunae</name>
    <dbReference type="NCBI Taxonomy" id="477680"/>
    <lineage>
        <taxon>Bacteria</taxon>
        <taxon>Pseudomonadati</taxon>
        <taxon>Bacteroidota</taxon>
        <taxon>Chitinophagia</taxon>
        <taxon>Chitinophagales</taxon>
        <taxon>Chitinophagaceae</taxon>
        <taxon>Filimonas</taxon>
    </lineage>
</organism>
<feature type="transmembrane region" description="Helical" evidence="1">
    <location>
        <begin position="99"/>
        <end position="117"/>
    </location>
</feature>
<reference evidence="5" key="1">
    <citation type="submission" date="2017-01" db="EMBL/GenBank/DDBJ databases">
        <authorList>
            <person name="Varghese N."/>
            <person name="Submissions S."/>
        </authorList>
    </citation>
    <scope>NUCLEOTIDE SEQUENCE [LARGE SCALE GENOMIC DNA]</scope>
    <source>
        <strain evidence="5">DSM 21054</strain>
    </source>
</reference>
<dbReference type="InterPro" id="IPR032508">
    <property type="entry name" value="FecR_C"/>
</dbReference>
<keyword evidence="5" id="KW-1185">Reference proteome</keyword>
<protein>
    <submittedName>
        <fullName evidence="4">FecR family protein</fullName>
    </submittedName>
</protein>
<dbReference type="Gene3D" id="3.55.50.30">
    <property type="match status" value="1"/>
</dbReference>
<dbReference type="AlphaFoldDB" id="A0A1N7R7E0"/>
<dbReference type="FunFam" id="2.60.120.1440:FF:000001">
    <property type="entry name" value="Putative anti-sigma factor"/>
    <property type="match status" value="1"/>
</dbReference>
<dbReference type="STRING" id="477680.SAMN05421788_11056"/>
<evidence type="ECO:0000313" key="4">
    <source>
        <dbReference type="EMBL" id="SIT31033.1"/>
    </source>
</evidence>
<dbReference type="InterPro" id="IPR012373">
    <property type="entry name" value="Ferrdict_sens_TM"/>
</dbReference>
<feature type="domain" description="Protein FecR C-terminal" evidence="3">
    <location>
        <begin position="297"/>
        <end position="365"/>
    </location>
</feature>
<dbReference type="PANTHER" id="PTHR30273:SF2">
    <property type="entry name" value="PROTEIN FECR"/>
    <property type="match status" value="1"/>
</dbReference>
<dbReference type="PANTHER" id="PTHR30273">
    <property type="entry name" value="PERIPLASMIC SIGNAL SENSOR AND SIGMA FACTOR ACTIVATOR FECR-RELATED"/>
    <property type="match status" value="1"/>
</dbReference>
<keyword evidence="1" id="KW-0472">Membrane</keyword>
<dbReference type="Gene3D" id="2.60.120.1440">
    <property type="match status" value="1"/>
</dbReference>
<evidence type="ECO:0000259" key="2">
    <source>
        <dbReference type="Pfam" id="PF04773"/>
    </source>
</evidence>
<proteinExistence type="predicted"/>
<dbReference type="Pfam" id="PF04773">
    <property type="entry name" value="FecR"/>
    <property type="match status" value="1"/>
</dbReference>
<feature type="domain" description="FecR protein" evidence="2">
    <location>
        <begin position="128"/>
        <end position="222"/>
    </location>
</feature>